<proteinExistence type="predicted"/>
<feature type="transmembrane region" description="Helical" evidence="1">
    <location>
        <begin position="12"/>
        <end position="30"/>
    </location>
</feature>
<dbReference type="EMBL" id="CP110509">
    <property type="protein sequence ID" value="WMB27832.1"/>
    <property type="molecule type" value="Genomic_DNA"/>
</dbReference>
<gene>
    <name evidence="2" type="ORF">N1496_07180</name>
</gene>
<dbReference type="RefSeq" id="WP_306675775.1">
    <property type="nucleotide sequence ID" value="NZ_CP110509.1"/>
</dbReference>
<keyword evidence="1" id="KW-0812">Transmembrane</keyword>
<evidence type="ECO:0008006" key="4">
    <source>
        <dbReference type="Google" id="ProtNLM"/>
    </source>
</evidence>
<dbReference type="Proteomes" id="UP001238096">
    <property type="component" value="Chromosome"/>
</dbReference>
<accession>A0ABY9LG34</accession>
<keyword evidence="1" id="KW-0472">Membrane</keyword>
<organism evidence="2 3">
    <name type="scientific">Streptococcus didelphis</name>
    <dbReference type="NCBI Taxonomy" id="102886"/>
    <lineage>
        <taxon>Bacteria</taxon>
        <taxon>Bacillati</taxon>
        <taxon>Bacillota</taxon>
        <taxon>Bacilli</taxon>
        <taxon>Lactobacillales</taxon>
        <taxon>Streptococcaceae</taxon>
        <taxon>Streptococcus</taxon>
    </lineage>
</organism>
<evidence type="ECO:0000256" key="1">
    <source>
        <dbReference type="SAM" id="Phobius"/>
    </source>
</evidence>
<evidence type="ECO:0000313" key="2">
    <source>
        <dbReference type="EMBL" id="WMB27832.1"/>
    </source>
</evidence>
<reference evidence="3" key="1">
    <citation type="submission" date="2022-10" db="EMBL/GenBank/DDBJ databases">
        <title>Streptococcus didelphis as causative of fatal infections in opossums (Didelphis albiventris).</title>
        <authorList>
            <person name="Breyer G.M."/>
            <person name="Da Silva M.E.R.J."/>
            <person name="Siqueira F.M."/>
        </authorList>
    </citation>
    <scope>NUCLEOTIDE SEQUENCE [LARGE SCALE GENOMIC DNA]</scope>
    <source>
        <strain evidence="3">LBVP101/21</strain>
    </source>
</reference>
<keyword evidence="3" id="KW-1185">Reference proteome</keyword>
<evidence type="ECO:0000313" key="3">
    <source>
        <dbReference type="Proteomes" id="UP001238096"/>
    </source>
</evidence>
<feature type="transmembrane region" description="Helical" evidence="1">
    <location>
        <begin position="66"/>
        <end position="84"/>
    </location>
</feature>
<keyword evidence="1" id="KW-1133">Transmembrane helix</keyword>
<name>A0ABY9LG34_9STRE</name>
<protein>
    <recommendedName>
        <fullName evidence="4">Lantibiotic ABC transporter permease</fullName>
    </recommendedName>
</protein>
<sequence>MIICYQFITLKYNYTGSILIGCFTTLASILLGTTDLGIIIWRYLPFVWSVKLALDYGKGQSGTEIIMLYSLLSILLTLVLLYVATEWYNKWEGINYLEE</sequence>